<keyword evidence="4 8" id="KW-1133">Transmembrane helix</keyword>
<comment type="function">
    <text evidence="8">Gustatory receptor which mediates acceptance or avoidance behavior, depending on its substrates.</text>
</comment>
<evidence type="ECO:0000313" key="10">
    <source>
        <dbReference type="Proteomes" id="UP001107558"/>
    </source>
</evidence>
<comment type="subcellular location">
    <subcellularLocation>
        <location evidence="1 8">Cell membrane</location>
        <topology evidence="1 8">Multi-pass membrane protein</topology>
    </subcellularLocation>
</comment>
<evidence type="ECO:0000256" key="1">
    <source>
        <dbReference type="ARBA" id="ARBA00004651"/>
    </source>
</evidence>
<keyword evidence="6 8" id="KW-0675">Receptor</keyword>
<evidence type="ECO:0000256" key="8">
    <source>
        <dbReference type="RuleBase" id="RU363108"/>
    </source>
</evidence>
<dbReference type="PANTHER" id="PTHR21143:SF133">
    <property type="entry name" value="GUSTATORY AND PHEROMONE RECEPTOR 32A-RELATED"/>
    <property type="match status" value="1"/>
</dbReference>
<evidence type="ECO:0000256" key="4">
    <source>
        <dbReference type="ARBA" id="ARBA00022989"/>
    </source>
</evidence>
<sequence length="371" mass="43107">MSPAITMISTLQPLLFVSRITGFYLFTFDSKYLRTCITKLDKICIVLTIILNTAINFGFLLSNYDPGVHALAMMKYSLPILMYVNHLIDIFGMIWIFVKRNKILKIITNLSEIDEELIKIGAKIDHEGNQKSLKNLMILLLCCGLTMSVWCGTVHGLNEYDIDVLFQFFSLWIFLCSLVIYFHFFIGIFAISQRFHILCEIFHEILPKNLRKLQSICEIYLQIAEIIFCFKKIYGPLLTLYFGNAFCWLCLSIFSLAMITKLQITHICTIFCALLHSCITIIACFFVVKAAERMNCEKEILMRSSYKKMNEFDGNFGFCVKISQLQTQINDVNMKFSCLFFDINWNFVFKFFSAGVMYFIILVQFEKSLTK</sequence>
<evidence type="ECO:0000313" key="9">
    <source>
        <dbReference type="EMBL" id="KAG5669075.1"/>
    </source>
</evidence>
<evidence type="ECO:0000256" key="7">
    <source>
        <dbReference type="ARBA" id="ARBA00023224"/>
    </source>
</evidence>
<keyword evidence="5 8" id="KW-0472">Membrane</keyword>
<feature type="transmembrane region" description="Helical" evidence="8">
    <location>
        <begin position="169"/>
        <end position="192"/>
    </location>
</feature>
<accession>A0A9J6BHS2</accession>
<dbReference type="InterPro" id="IPR013604">
    <property type="entry name" value="7TM_chemorcpt"/>
</dbReference>
<dbReference type="EMBL" id="JADBJN010000004">
    <property type="protein sequence ID" value="KAG5669075.1"/>
    <property type="molecule type" value="Genomic_DNA"/>
</dbReference>
<dbReference type="PANTHER" id="PTHR21143">
    <property type="entry name" value="INVERTEBRATE GUSTATORY RECEPTOR"/>
    <property type="match status" value="1"/>
</dbReference>
<evidence type="ECO:0000256" key="3">
    <source>
        <dbReference type="ARBA" id="ARBA00022692"/>
    </source>
</evidence>
<evidence type="ECO:0000256" key="5">
    <source>
        <dbReference type="ARBA" id="ARBA00023136"/>
    </source>
</evidence>
<feature type="transmembrane region" description="Helical" evidence="8">
    <location>
        <begin position="40"/>
        <end position="60"/>
    </location>
</feature>
<proteinExistence type="inferred from homology"/>
<dbReference type="OrthoDB" id="10440538at2759"/>
<dbReference type="GO" id="GO:0030425">
    <property type="term" value="C:dendrite"/>
    <property type="evidence" value="ECO:0007669"/>
    <property type="project" value="TreeGrafter"/>
</dbReference>
<dbReference type="GO" id="GO:0050909">
    <property type="term" value="P:sensory perception of taste"/>
    <property type="evidence" value="ECO:0007669"/>
    <property type="project" value="InterPro"/>
</dbReference>
<dbReference type="GO" id="GO:0008049">
    <property type="term" value="P:male courtship behavior"/>
    <property type="evidence" value="ECO:0007669"/>
    <property type="project" value="TreeGrafter"/>
</dbReference>
<feature type="transmembrane region" description="Helical" evidence="8">
    <location>
        <begin position="240"/>
        <end position="260"/>
    </location>
</feature>
<dbReference type="GO" id="GO:0007635">
    <property type="term" value="P:chemosensory behavior"/>
    <property type="evidence" value="ECO:0007669"/>
    <property type="project" value="TreeGrafter"/>
</dbReference>
<dbReference type="Pfam" id="PF08395">
    <property type="entry name" value="7tm_7"/>
    <property type="match status" value="1"/>
</dbReference>
<gene>
    <name evidence="9" type="ORF">PVAND_016974</name>
</gene>
<reference evidence="9" key="1">
    <citation type="submission" date="2021-03" db="EMBL/GenBank/DDBJ databases">
        <title>Chromosome level genome of the anhydrobiotic midge Polypedilum vanderplanki.</title>
        <authorList>
            <person name="Yoshida Y."/>
            <person name="Kikawada T."/>
            <person name="Gusev O."/>
        </authorList>
    </citation>
    <scope>NUCLEOTIDE SEQUENCE</scope>
    <source>
        <strain evidence="9">NIAS01</strain>
        <tissue evidence="9">Whole body or cell culture</tissue>
    </source>
</reference>
<feature type="transmembrane region" description="Helical" evidence="8">
    <location>
        <begin position="80"/>
        <end position="98"/>
    </location>
</feature>
<comment type="caution">
    <text evidence="8">Lacks conserved residue(s) required for the propagation of feature annotation.</text>
</comment>
<keyword evidence="2 8" id="KW-1003">Cell membrane</keyword>
<feature type="transmembrane region" description="Helical" evidence="8">
    <location>
        <begin position="343"/>
        <end position="365"/>
    </location>
</feature>
<keyword evidence="3 8" id="KW-0812">Transmembrane</keyword>
<feature type="transmembrane region" description="Helical" evidence="8">
    <location>
        <begin position="267"/>
        <end position="288"/>
    </location>
</feature>
<evidence type="ECO:0000256" key="2">
    <source>
        <dbReference type="ARBA" id="ARBA00022475"/>
    </source>
</evidence>
<feature type="transmembrane region" description="Helical" evidence="8">
    <location>
        <begin position="136"/>
        <end position="157"/>
    </location>
</feature>
<organism evidence="9 10">
    <name type="scientific">Polypedilum vanderplanki</name>
    <name type="common">Sleeping chironomid midge</name>
    <dbReference type="NCBI Taxonomy" id="319348"/>
    <lineage>
        <taxon>Eukaryota</taxon>
        <taxon>Metazoa</taxon>
        <taxon>Ecdysozoa</taxon>
        <taxon>Arthropoda</taxon>
        <taxon>Hexapoda</taxon>
        <taxon>Insecta</taxon>
        <taxon>Pterygota</taxon>
        <taxon>Neoptera</taxon>
        <taxon>Endopterygota</taxon>
        <taxon>Diptera</taxon>
        <taxon>Nematocera</taxon>
        <taxon>Chironomoidea</taxon>
        <taxon>Chironomidae</taxon>
        <taxon>Chironominae</taxon>
        <taxon>Polypedilum</taxon>
        <taxon>Polypedilum</taxon>
    </lineage>
</organism>
<protein>
    <recommendedName>
        <fullName evidence="8">Gustatory receptor</fullName>
    </recommendedName>
</protein>
<dbReference type="GO" id="GO:0005886">
    <property type="term" value="C:plasma membrane"/>
    <property type="evidence" value="ECO:0007669"/>
    <property type="project" value="UniProtKB-SubCell"/>
</dbReference>
<dbReference type="GO" id="GO:0030424">
    <property type="term" value="C:axon"/>
    <property type="evidence" value="ECO:0007669"/>
    <property type="project" value="TreeGrafter"/>
</dbReference>
<comment type="caution">
    <text evidence="9">The sequence shown here is derived from an EMBL/GenBank/DDBJ whole genome shotgun (WGS) entry which is preliminary data.</text>
</comment>
<name>A0A9J6BHS2_POLVA</name>
<dbReference type="Proteomes" id="UP001107558">
    <property type="component" value="Chromosome 4"/>
</dbReference>
<evidence type="ECO:0000256" key="6">
    <source>
        <dbReference type="ARBA" id="ARBA00023170"/>
    </source>
</evidence>
<keyword evidence="7 8" id="KW-0807">Transducer</keyword>
<dbReference type="GO" id="GO:0043025">
    <property type="term" value="C:neuronal cell body"/>
    <property type="evidence" value="ECO:0007669"/>
    <property type="project" value="TreeGrafter"/>
</dbReference>
<feature type="transmembrane region" description="Helical" evidence="8">
    <location>
        <begin position="6"/>
        <end position="28"/>
    </location>
</feature>
<dbReference type="GO" id="GO:0007165">
    <property type="term" value="P:signal transduction"/>
    <property type="evidence" value="ECO:0007669"/>
    <property type="project" value="UniProtKB-KW"/>
</dbReference>
<keyword evidence="10" id="KW-1185">Reference proteome</keyword>
<comment type="similarity">
    <text evidence="8">Belongs to the insect chemoreceptor superfamily. Gustatory receptor (GR) family.</text>
</comment>
<dbReference type="AlphaFoldDB" id="A0A9J6BHS2"/>